<dbReference type="EMBL" id="CP021417">
    <property type="protein sequence ID" value="ARU46659.1"/>
    <property type="molecule type" value="Genomic_DNA"/>
</dbReference>
<dbReference type="NCBIfam" id="TIGR00333">
    <property type="entry name" value="nrdI"/>
    <property type="match status" value="1"/>
</dbReference>
<dbReference type="PIRSF" id="PIRSF005087">
    <property type="entry name" value="NrdI"/>
    <property type="match status" value="1"/>
</dbReference>
<proteinExistence type="inferred from homology"/>
<dbReference type="AlphaFoldDB" id="A0A7Y4PAF2"/>
<dbReference type="HAMAP" id="MF_00128">
    <property type="entry name" value="NrdI"/>
    <property type="match status" value="1"/>
</dbReference>
<dbReference type="OrthoDB" id="350535at2"/>
<keyword evidence="6" id="KW-1185">Reference proteome</keyword>
<dbReference type="PANTHER" id="PTHR37297">
    <property type="entry name" value="PROTEIN NRDI"/>
    <property type="match status" value="1"/>
</dbReference>
<dbReference type="GO" id="GO:0010181">
    <property type="term" value="F:FMN binding"/>
    <property type="evidence" value="ECO:0007669"/>
    <property type="project" value="InterPro"/>
</dbReference>
<reference evidence="5 6" key="4">
    <citation type="journal article" date="2020" name="PLoS ONE">
        <title>Taxonomic classification of strain PO100/5 shows a broader geographic distribution and genetic markers of the recently described Corynebacterium silvaticum.</title>
        <authorList>
            <person name="Viana M.V.C."/>
            <person name="Profeta R."/>
            <person name="da Silva A.L."/>
            <person name="Hurtado R."/>
            <person name="Cerqueira J.C."/>
            <person name="Ribeiro B.F.S."/>
            <person name="Almeida M.O."/>
            <person name="Morais-Rodrigues F."/>
            <person name="Soares S.C."/>
            <person name="Oliveira M."/>
            <person name="Tavares L."/>
            <person name="Figueiredo H."/>
            <person name="Wattam A.R."/>
            <person name="Barh D."/>
            <person name="Ghosh P."/>
            <person name="Silva A."/>
            <person name="Azevedo V."/>
        </authorList>
    </citation>
    <scope>NUCLEOTIDE SEQUENCE [LARGE SCALE GENOMIC DNA]</scope>
    <source>
        <strain evidence="5 6">PO100/5</strain>
    </source>
</reference>
<organism evidence="5 6">
    <name type="scientific">Corynebacterium silvaticum</name>
    <dbReference type="NCBI Taxonomy" id="2320431"/>
    <lineage>
        <taxon>Bacteria</taxon>
        <taxon>Bacillati</taxon>
        <taxon>Actinomycetota</taxon>
        <taxon>Actinomycetes</taxon>
        <taxon>Mycobacteriales</taxon>
        <taxon>Corynebacteriaceae</taxon>
        <taxon>Corynebacterium</taxon>
    </lineage>
</organism>
<evidence type="ECO:0000313" key="6">
    <source>
        <dbReference type="Proteomes" id="UP000195652"/>
    </source>
</evidence>
<name>A0A7Y4PAF2_9CORY</name>
<evidence type="ECO:0000313" key="5">
    <source>
        <dbReference type="EMBL" id="ARU46659.1"/>
    </source>
</evidence>
<dbReference type="InterPro" id="IPR020852">
    <property type="entry name" value="RNR_Ib_NrdI_bac"/>
</dbReference>
<reference evidence="5 6" key="1">
    <citation type="journal article" date="2014" name="BMC Vet. Res.">
        <title>First report of Corynebacterium pseudotuberculosis from caseous lymphadenitis lesions in Black Alentejano pig (Sus scrofa domesticus).</title>
        <authorList>
            <person name="Oliveira M."/>
            <person name="Barroco C."/>
            <person name="Mottola C."/>
            <person name="Santos R."/>
            <person name="Lemsaddek A."/>
            <person name="Tavares L."/>
            <person name="Semedo-Lemsaddek T."/>
        </authorList>
    </citation>
    <scope>NUCLEOTIDE SEQUENCE [LARGE SCALE GENOMIC DNA]</scope>
    <source>
        <strain evidence="5 6">PO100/5</strain>
    </source>
</reference>
<gene>
    <name evidence="4 5" type="primary">nrdI</name>
    <name evidence="5" type="ORF">CBE74_09490</name>
</gene>
<accession>A0A7Y4PAF2</accession>
<dbReference type="RefSeq" id="WP_087454453.1">
    <property type="nucleotide sequence ID" value="NZ_CP021417.2"/>
</dbReference>
<dbReference type="PANTHER" id="PTHR37297:SF1">
    <property type="entry name" value="PROTEIN NRDI"/>
    <property type="match status" value="1"/>
</dbReference>
<dbReference type="KEGG" id="csil:CBE74_09490"/>
<reference evidence="5 6" key="2">
    <citation type="journal article" date="2020" name="Antonie Van Leeuwenhoek">
        <title>Phylogenomic characterisation of a novel corynebacterial species pathogenic to animals.</title>
        <authorList>
            <person name="Moller J."/>
            <person name="Musella L."/>
            <person name="Melnikov V."/>
            <person name="Geissdorfer W."/>
            <person name="Burkovski A."/>
            <person name="Sangal V."/>
        </authorList>
    </citation>
    <scope>NUCLEOTIDE SEQUENCE [LARGE SCALE GENOMIC DNA]</scope>
    <source>
        <strain evidence="5 6">PO100/5</strain>
    </source>
</reference>
<comment type="similarity">
    <text evidence="2 4">Belongs to the NrdI family.</text>
</comment>
<dbReference type="Pfam" id="PF07972">
    <property type="entry name" value="Flavodoxin_NdrI"/>
    <property type="match status" value="1"/>
</dbReference>
<dbReference type="Proteomes" id="UP000195652">
    <property type="component" value="Chromosome"/>
</dbReference>
<dbReference type="InterPro" id="IPR004465">
    <property type="entry name" value="RNR_NrdI"/>
</dbReference>
<evidence type="ECO:0000256" key="2">
    <source>
        <dbReference type="ARBA" id="ARBA00009942"/>
    </source>
</evidence>
<comment type="function">
    <text evidence="1 4">Probably involved in ribonucleotide reductase function.</text>
</comment>
<dbReference type="GeneID" id="75008470"/>
<evidence type="ECO:0000256" key="3">
    <source>
        <dbReference type="ARBA" id="ARBA00020129"/>
    </source>
</evidence>
<dbReference type="InterPro" id="IPR029039">
    <property type="entry name" value="Flavoprotein-like_sf"/>
</dbReference>
<dbReference type="SUPFAM" id="SSF52218">
    <property type="entry name" value="Flavoproteins"/>
    <property type="match status" value="1"/>
</dbReference>
<sequence>MLVVYFSSATENTKRFVHKLGFPAKRIPLHKSSPELVVDEPYVLVCPTYGGGASISGGNTRPVPAQVIRFLNNEHNRGLLRAVIAGGNSNFGLDFGKAGDMIAAKCKVPYVYRFELLGTDEDVRLVRDGLLGNAAALGLLPEPVA</sequence>
<evidence type="ECO:0000256" key="4">
    <source>
        <dbReference type="HAMAP-Rule" id="MF_00128"/>
    </source>
</evidence>
<reference evidence="5 6" key="3">
    <citation type="journal article" date="2020" name="Int. J. Syst. Evol. Microbiol.">
        <title>Corynebacterium silvaticum sp. nov., a unique group of NTTB corynebacteria in wild boar and roe deer.</title>
        <authorList>
            <person name="Dangel A."/>
            <person name="Berger A."/>
            <person name="Rau J."/>
            <person name="Eisenberg T."/>
            <person name="Kampfer P."/>
            <person name="Margos G."/>
            <person name="Contzen M."/>
            <person name="Busse H.J."/>
            <person name="Konrad R."/>
            <person name="Peters M."/>
            <person name="Sting R."/>
            <person name="Sing A."/>
        </authorList>
    </citation>
    <scope>NUCLEOTIDE SEQUENCE [LARGE SCALE GENOMIC DNA]</scope>
    <source>
        <strain evidence="5 6">PO100/5</strain>
    </source>
</reference>
<evidence type="ECO:0000256" key="1">
    <source>
        <dbReference type="ARBA" id="ARBA00003999"/>
    </source>
</evidence>
<dbReference type="Gene3D" id="3.40.50.360">
    <property type="match status" value="1"/>
</dbReference>
<protein>
    <recommendedName>
        <fullName evidence="3 4">Protein NrdI</fullName>
    </recommendedName>
</protein>